<sequence length="939" mass="107079">MTGDRSRLKNFVKKFIETVRFKNDHLGAIMGYGDYMIGDSVISRVYYVEGLGHNLFSVRQFYNSNLEFAFRKNLCYVLDTNNVELIKAKSTIIEDNLFAPINNDLFINMCALEPRSEASSSRDVSSAESTYVTRTHYHLRKWSKDYPLNNVIGNPSRLESFASVARIEAIRIFIANFASKSTIIYQMDVKMAFLNDELKEEVYVCQPDGFFDPDYLTHVYHLKKALYGLKQAPWAWISTTEAEYIAMYGCCAQILWMREQVKNVVVELYFVTTDYQLADIFTKALPRERFEFLLSCLDKMADENVLVLAPTRSDDQMLPFNINFFREFTASALVLAIYIQQFWNTPTYEAKNGTYSFQLDETRFVLHANLLRDALEIMPIDQAHQFVSPPSGDAIMDFVNQLGYTKCLTGKTSRHNRHKYPILQMLWGLITSTNVNYVKLLWEEFVQAIQTFLTDKANLGSPTKKGKKDKPYVIPNCRFKKIIICHLGRIHNIHQRSASSFYLAEEDFRLGNLKFVPKGEIDEVFGMPILDELISNNIRNAPYYNAYLEMVAKHDQKMSAEKEGTGGGTKILQINEEQKKDVDEQVNLKEKTDELDQVQARSDPGRTPESQSPPERVVIDEDQAGLDPRESRRALAGPDLELTHDEFMTDLYPKVQESLKFPADEHVILKDPISSTWTLSSMKNLEDAYAVGDQFINDKSTKDEPEKPNLEAEVVSMVTVPIYQASSSVPPLSTPVPVIDLSSLKPTSSTTQAPIFTVTTTTTTTTLPPPPQQQSTTELELVARVINLELRDLPHKINEVVCESVREAVHMALQASLRDHFRELPEADMKEILHQRMFETGTYKYLPGHVAIYEALEASMECANRDELFNEMDNKRRRHDTGVFGSSQPQAPYSSAWKKSDTQEAPPSSFKQQSDPHVEQPVKDIPMPDTANIFDSNRG</sequence>
<feature type="region of interest" description="Disordered" evidence="1">
    <location>
        <begin position="559"/>
        <end position="633"/>
    </location>
</feature>
<evidence type="ECO:0000256" key="1">
    <source>
        <dbReference type="SAM" id="MobiDB-lite"/>
    </source>
</evidence>
<organism evidence="3">
    <name type="scientific">Tanacetum cinerariifolium</name>
    <name type="common">Dalmatian daisy</name>
    <name type="synonym">Chrysanthemum cinerariifolium</name>
    <dbReference type="NCBI Taxonomy" id="118510"/>
    <lineage>
        <taxon>Eukaryota</taxon>
        <taxon>Viridiplantae</taxon>
        <taxon>Streptophyta</taxon>
        <taxon>Embryophyta</taxon>
        <taxon>Tracheophyta</taxon>
        <taxon>Spermatophyta</taxon>
        <taxon>Magnoliopsida</taxon>
        <taxon>eudicotyledons</taxon>
        <taxon>Gunneridae</taxon>
        <taxon>Pentapetalae</taxon>
        <taxon>asterids</taxon>
        <taxon>campanulids</taxon>
        <taxon>Asterales</taxon>
        <taxon>Asteraceae</taxon>
        <taxon>Asteroideae</taxon>
        <taxon>Anthemideae</taxon>
        <taxon>Anthemidinae</taxon>
        <taxon>Tanacetum</taxon>
    </lineage>
</organism>
<gene>
    <name evidence="3" type="ORF">Tci_065625</name>
</gene>
<evidence type="ECO:0000313" key="3">
    <source>
        <dbReference type="EMBL" id="GEU93647.1"/>
    </source>
</evidence>
<comment type="caution">
    <text evidence="3">The sequence shown here is derived from an EMBL/GenBank/DDBJ whole genome shotgun (WGS) entry which is preliminary data.</text>
</comment>
<feature type="domain" description="Reverse transcriptase Ty1/copia-type" evidence="2">
    <location>
        <begin position="158"/>
        <end position="240"/>
    </location>
</feature>
<feature type="compositionally biased region" description="Polar residues" evidence="1">
    <location>
        <begin position="903"/>
        <end position="913"/>
    </location>
</feature>
<protein>
    <submittedName>
        <fullName evidence="3">Integrase, catalytic region, zinc finger, CCHC-type, peptidase aspartic, catalytic</fullName>
    </submittedName>
</protein>
<reference evidence="3" key="1">
    <citation type="journal article" date="2019" name="Sci. Rep.">
        <title>Draft genome of Tanacetum cinerariifolium, the natural source of mosquito coil.</title>
        <authorList>
            <person name="Yamashiro T."/>
            <person name="Shiraishi A."/>
            <person name="Satake H."/>
            <person name="Nakayama K."/>
        </authorList>
    </citation>
    <scope>NUCLEOTIDE SEQUENCE</scope>
</reference>
<feature type="region of interest" description="Disordered" evidence="1">
    <location>
        <begin position="879"/>
        <end position="939"/>
    </location>
</feature>
<dbReference type="Pfam" id="PF07727">
    <property type="entry name" value="RVT_2"/>
    <property type="match status" value="1"/>
</dbReference>
<name>A0A6L2P6Z2_TANCI</name>
<proteinExistence type="predicted"/>
<accession>A0A6L2P6Z2</accession>
<feature type="compositionally biased region" description="Polar residues" evidence="1">
    <location>
        <begin position="884"/>
        <end position="893"/>
    </location>
</feature>
<dbReference type="EMBL" id="BKCJ010010899">
    <property type="protein sequence ID" value="GEU93647.1"/>
    <property type="molecule type" value="Genomic_DNA"/>
</dbReference>
<feature type="compositionally biased region" description="Basic and acidic residues" evidence="1">
    <location>
        <begin position="576"/>
        <end position="594"/>
    </location>
</feature>
<evidence type="ECO:0000259" key="2">
    <source>
        <dbReference type="Pfam" id="PF07727"/>
    </source>
</evidence>
<dbReference type="AlphaFoldDB" id="A0A6L2P6Z2"/>
<dbReference type="InterPro" id="IPR013103">
    <property type="entry name" value="RVT_2"/>
</dbReference>